<evidence type="ECO:0000313" key="2">
    <source>
        <dbReference type="Proteomes" id="UP001161247"/>
    </source>
</evidence>
<gene>
    <name evidence="1" type="ORF">OLC1_LOCUS16819</name>
</gene>
<dbReference type="EMBL" id="OX459123">
    <property type="protein sequence ID" value="CAI9108809.1"/>
    <property type="molecule type" value="Genomic_DNA"/>
</dbReference>
<organism evidence="1 2">
    <name type="scientific">Oldenlandia corymbosa var. corymbosa</name>
    <dbReference type="NCBI Taxonomy" id="529605"/>
    <lineage>
        <taxon>Eukaryota</taxon>
        <taxon>Viridiplantae</taxon>
        <taxon>Streptophyta</taxon>
        <taxon>Embryophyta</taxon>
        <taxon>Tracheophyta</taxon>
        <taxon>Spermatophyta</taxon>
        <taxon>Magnoliopsida</taxon>
        <taxon>eudicotyledons</taxon>
        <taxon>Gunneridae</taxon>
        <taxon>Pentapetalae</taxon>
        <taxon>asterids</taxon>
        <taxon>lamiids</taxon>
        <taxon>Gentianales</taxon>
        <taxon>Rubiaceae</taxon>
        <taxon>Rubioideae</taxon>
        <taxon>Spermacoceae</taxon>
        <taxon>Hedyotis-Oldenlandia complex</taxon>
        <taxon>Oldenlandia</taxon>
    </lineage>
</organism>
<proteinExistence type="predicted"/>
<dbReference type="Proteomes" id="UP001161247">
    <property type="component" value="Chromosome 6"/>
</dbReference>
<name>A0AAV1DPK1_OLDCO</name>
<keyword evidence="2" id="KW-1185">Reference proteome</keyword>
<dbReference type="AlphaFoldDB" id="A0AAV1DPK1"/>
<sequence>MANRMMGRYDPVNYHPPPYARRPPVGLHVPFMPIRRFPSGCTVQGTLALGYSTAMMPSDNCFGTKSVAGTVIGLDNKSEQCSGRTSTRIVFTGSMQSVKLKASKLMNLMVLCLDAEDQKF</sequence>
<evidence type="ECO:0000313" key="1">
    <source>
        <dbReference type="EMBL" id="CAI9108809.1"/>
    </source>
</evidence>
<protein>
    <submittedName>
        <fullName evidence="1">OLC1v1008501C1</fullName>
    </submittedName>
</protein>
<accession>A0AAV1DPK1</accession>
<reference evidence="1" key="1">
    <citation type="submission" date="2023-03" db="EMBL/GenBank/DDBJ databases">
        <authorList>
            <person name="Julca I."/>
        </authorList>
    </citation>
    <scope>NUCLEOTIDE SEQUENCE</scope>
</reference>